<name>A0A1W6A0D9_9BACI</name>
<evidence type="ECO:0000256" key="2">
    <source>
        <dbReference type="ARBA" id="ARBA00023125"/>
    </source>
</evidence>
<dbReference type="InterPro" id="IPR012925">
    <property type="entry name" value="TipAS_dom"/>
</dbReference>
<dbReference type="InterPro" id="IPR009061">
    <property type="entry name" value="DNA-bd_dom_put_sf"/>
</dbReference>
<dbReference type="OrthoDB" id="9814833at2"/>
<dbReference type="InterPro" id="IPR036244">
    <property type="entry name" value="TipA-like_antibiotic-bd"/>
</dbReference>
<dbReference type="SUPFAM" id="SSF89082">
    <property type="entry name" value="Antibiotic binding domain of TipA-like multidrug resistance regulators"/>
    <property type="match status" value="1"/>
</dbReference>
<dbReference type="AlphaFoldDB" id="A0A1W6A0D9"/>
<reference evidence="6 7" key="1">
    <citation type="submission" date="2017-04" db="EMBL/GenBank/DDBJ databases">
        <title>The whole genome sequencing and assembly of Halobacillus mangrovi strain.</title>
        <authorList>
            <person name="Lee S.-J."/>
            <person name="Park M.-K."/>
            <person name="Kim J.-Y."/>
            <person name="Lee Y.-J."/>
            <person name="Yi H."/>
            <person name="Bahn Y.-S."/>
            <person name="Kim J.F."/>
            <person name="Lee D.-W."/>
        </authorList>
    </citation>
    <scope>NUCLEOTIDE SEQUENCE [LARGE SCALE GENOMIC DNA]</scope>
    <source>
        <strain evidence="6 7">KTB 131</strain>
    </source>
</reference>
<keyword evidence="1" id="KW-0805">Transcription regulation</keyword>
<keyword evidence="3" id="KW-0010">Activator</keyword>
<dbReference type="KEGG" id="hmn:HM131_19910"/>
<sequence length="255" mass="30315">MYKVREVADLAGISVRTLHHYDHIGLLNPVRTGENGYRLYGEEELARLQQILFFREMDFTLDKIKQILDNPDFDQEQALNTHRKILMEKRNRLDRIIDSVEQTLQALEGGRKMSNKDRFEPFDKSEMEAHQKKYEKEVKERWGGSDAYKESKKKAASYTEEDWKRIQEEGYEIDRQIIARMNQGPEDQEVQRLIGEKRQHITDNFYHCTPEIFRGLADMYVNDPRFTKNIDKLKEGYAAFLQKAMHAYCDQLEQK</sequence>
<organism evidence="6 7">
    <name type="scientific">Halobacillus mangrovi</name>
    <dbReference type="NCBI Taxonomy" id="402384"/>
    <lineage>
        <taxon>Bacteria</taxon>
        <taxon>Bacillati</taxon>
        <taxon>Bacillota</taxon>
        <taxon>Bacilli</taxon>
        <taxon>Bacillales</taxon>
        <taxon>Bacillaceae</taxon>
        <taxon>Halobacillus</taxon>
    </lineage>
</organism>
<dbReference type="InterPro" id="IPR047057">
    <property type="entry name" value="MerR_fam"/>
</dbReference>
<dbReference type="InterPro" id="IPR000551">
    <property type="entry name" value="MerR-type_HTH_dom"/>
</dbReference>
<accession>A0A1W6A0D9</accession>
<dbReference type="SUPFAM" id="SSF46955">
    <property type="entry name" value="Putative DNA-binding domain"/>
    <property type="match status" value="1"/>
</dbReference>
<evidence type="ECO:0000256" key="4">
    <source>
        <dbReference type="ARBA" id="ARBA00023163"/>
    </source>
</evidence>
<dbReference type="PRINTS" id="PR00040">
    <property type="entry name" value="HTHMERR"/>
</dbReference>
<dbReference type="GO" id="GO:0003700">
    <property type="term" value="F:DNA-binding transcription factor activity"/>
    <property type="evidence" value="ECO:0007669"/>
    <property type="project" value="InterPro"/>
</dbReference>
<dbReference type="SMART" id="SM00422">
    <property type="entry name" value="HTH_MERR"/>
    <property type="match status" value="1"/>
</dbReference>
<keyword evidence="2" id="KW-0238">DNA-binding</keyword>
<proteinExistence type="predicted"/>
<dbReference type="RefSeq" id="WP_085031506.1">
    <property type="nucleotide sequence ID" value="NZ_CP020772.1"/>
</dbReference>
<protein>
    <submittedName>
        <fullName evidence="6">MerR family transcriptional regulator</fullName>
    </submittedName>
</protein>
<keyword evidence="7" id="KW-1185">Reference proteome</keyword>
<dbReference type="CDD" id="cd01106">
    <property type="entry name" value="HTH_TipAL-Mta"/>
    <property type="match status" value="1"/>
</dbReference>
<dbReference type="PROSITE" id="PS50937">
    <property type="entry name" value="HTH_MERR_2"/>
    <property type="match status" value="1"/>
</dbReference>
<dbReference type="PANTHER" id="PTHR30204:SF90">
    <property type="entry name" value="HTH-TYPE TRANSCRIPTIONAL ACTIVATOR MTA"/>
    <property type="match status" value="1"/>
</dbReference>
<dbReference type="Pfam" id="PF07739">
    <property type="entry name" value="TipAS"/>
    <property type="match status" value="1"/>
</dbReference>
<dbReference type="Pfam" id="PF13411">
    <property type="entry name" value="MerR_1"/>
    <property type="match status" value="1"/>
</dbReference>
<dbReference type="Gene3D" id="1.10.490.50">
    <property type="entry name" value="Antibiotic binding domain of TipA-like multidrug resistance regulators"/>
    <property type="match status" value="1"/>
</dbReference>
<gene>
    <name evidence="6" type="ORF">HM131_19910</name>
</gene>
<dbReference type="GO" id="GO:0003677">
    <property type="term" value="F:DNA binding"/>
    <property type="evidence" value="ECO:0007669"/>
    <property type="project" value="UniProtKB-KW"/>
</dbReference>
<dbReference type="EMBL" id="CP020772">
    <property type="protein sequence ID" value="ARI78951.1"/>
    <property type="molecule type" value="Genomic_DNA"/>
</dbReference>
<evidence type="ECO:0000313" key="7">
    <source>
        <dbReference type="Proteomes" id="UP000192527"/>
    </source>
</evidence>
<keyword evidence="4" id="KW-0804">Transcription</keyword>
<dbReference type="Proteomes" id="UP000192527">
    <property type="component" value="Chromosome"/>
</dbReference>
<dbReference type="STRING" id="402384.HM131_19910"/>
<dbReference type="PANTHER" id="PTHR30204">
    <property type="entry name" value="REDOX-CYCLING DRUG-SENSING TRANSCRIPTIONAL ACTIVATOR SOXR"/>
    <property type="match status" value="1"/>
</dbReference>
<evidence type="ECO:0000256" key="1">
    <source>
        <dbReference type="ARBA" id="ARBA00023015"/>
    </source>
</evidence>
<evidence type="ECO:0000313" key="6">
    <source>
        <dbReference type="EMBL" id="ARI78951.1"/>
    </source>
</evidence>
<evidence type="ECO:0000256" key="3">
    <source>
        <dbReference type="ARBA" id="ARBA00023159"/>
    </source>
</evidence>
<evidence type="ECO:0000259" key="5">
    <source>
        <dbReference type="PROSITE" id="PS50937"/>
    </source>
</evidence>
<feature type="domain" description="HTH merR-type" evidence="5">
    <location>
        <begin position="1"/>
        <end position="70"/>
    </location>
</feature>
<dbReference type="Gene3D" id="1.10.1660.10">
    <property type="match status" value="1"/>
</dbReference>